<feature type="compositionally biased region" description="Basic and acidic residues" evidence="1">
    <location>
        <begin position="76"/>
        <end position="96"/>
    </location>
</feature>
<dbReference type="EMBL" id="AMZH03004062">
    <property type="protein sequence ID" value="RRT70311.1"/>
    <property type="molecule type" value="Genomic_DNA"/>
</dbReference>
<comment type="caution">
    <text evidence="2">The sequence shown here is derived from an EMBL/GenBank/DDBJ whole genome shotgun (WGS) entry which is preliminary data.</text>
</comment>
<feature type="compositionally biased region" description="Basic and acidic residues" evidence="1">
    <location>
        <begin position="105"/>
        <end position="116"/>
    </location>
</feature>
<feature type="region of interest" description="Disordered" evidence="1">
    <location>
        <begin position="76"/>
        <end position="117"/>
    </location>
</feature>
<gene>
    <name evidence="2" type="ORF">B296_00030854</name>
</gene>
<evidence type="ECO:0000256" key="1">
    <source>
        <dbReference type="SAM" id="MobiDB-lite"/>
    </source>
</evidence>
<dbReference type="AlphaFoldDB" id="A0A427A289"/>
<proteinExistence type="predicted"/>
<sequence>MIRLRYWRITRKVCSFIRRIRKNQQRSTQLTDPTLESVIGELKQHGILKFDYSTTAAESSWEPRGMLQLEQKIEDSAKGEETQQRHYRLQRSEAITRTKRRRREGGKEGGREDAGSEHIFIGGMMDVQILIYPPKAIR</sequence>
<protein>
    <submittedName>
        <fullName evidence="2">Uncharacterized protein</fullName>
    </submittedName>
</protein>
<name>A0A427A289_ENSVE</name>
<dbReference type="Proteomes" id="UP000287651">
    <property type="component" value="Unassembled WGS sequence"/>
</dbReference>
<accession>A0A427A289</accession>
<reference evidence="2 3" key="1">
    <citation type="journal article" date="2014" name="Agronomy (Basel)">
        <title>A Draft Genome Sequence for Ensete ventricosum, the Drought-Tolerant Tree Against Hunger.</title>
        <authorList>
            <person name="Harrison J."/>
            <person name="Moore K.A."/>
            <person name="Paszkiewicz K."/>
            <person name="Jones T."/>
            <person name="Grant M."/>
            <person name="Ambacheew D."/>
            <person name="Muzemil S."/>
            <person name="Studholme D.J."/>
        </authorList>
    </citation>
    <scope>NUCLEOTIDE SEQUENCE [LARGE SCALE GENOMIC DNA]</scope>
</reference>
<organism evidence="2 3">
    <name type="scientific">Ensete ventricosum</name>
    <name type="common">Abyssinian banana</name>
    <name type="synonym">Musa ensete</name>
    <dbReference type="NCBI Taxonomy" id="4639"/>
    <lineage>
        <taxon>Eukaryota</taxon>
        <taxon>Viridiplantae</taxon>
        <taxon>Streptophyta</taxon>
        <taxon>Embryophyta</taxon>
        <taxon>Tracheophyta</taxon>
        <taxon>Spermatophyta</taxon>
        <taxon>Magnoliopsida</taxon>
        <taxon>Liliopsida</taxon>
        <taxon>Zingiberales</taxon>
        <taxon>Musaceae</taxon>
        <taxon>Ensete</taxon>
    </lineage>
</organism>
<evidence type="ECO:0000313" key="2">
    <source>
        <dbReference type="EMBL" id="RRT70311.1"/>
    </source>
</evidence>
<evidence type="ECO:0000313" key="3">
    <source>
        <dbReference type="Proteomes" id="UP000287651"/>
    </source>
</evidence>